<comment type="caution">
    <text evidence="7">The sequence shown here is derived from an EMBL/GenBank/DDBJ whole genome shotgun (WGS) entry which is preliminary data.</text>
</comment>
<evidence type="ECO:0000256" key="4">
    <source>
        <dbReference type="SAM" id="Coils"/>
    </source>
</evidence>
<dbReference type="EMBL" id="JAVXUO010001242">
    <property type="protein sequence ID" value="KAK2984363.1"/>
    <property type="molecule type" value="Genomic_DNA"/>
</dbReference>
<dbReference type="AlphaFoldDB" id="A0AA88R888"/>
<dbReference type="PROSITE" id="PS01031">
    <property type="entry name" value="SHSP"/>
    <property type="match status" value="1"/>
</dbReference>
<evidence type="ECO:0000313" key="8">
    <source>
        <dbReference type="Proteomes" id="UP001187471"/>
    </source>
</evidence>
<dbReference type="InterPro" id="IPR008978">
    <property type="entry name" value="HSP20-like_chaperone"/>
</dbReference>
<dbReference type="SUPFAM" id="SSF49764">
    <property type="entry name" value="HSP20-like chaperones"/>
    <property type="match status" value="1"/>
</dbReference>
<comment type="similarity">
    <text evidence="2 3">Belongs to the small heat shock protein (HSP20) family.</text>
</comment>
<proteinExistence type="inferred from homology"/>
<dbReference type="PANTHER" id="PTHR11527">
    <property type="entry name" value="HEAT-SHOCK PROTEIN 20 FAMILY MEMBER"/>
    <property type="match status" value="1"/>
</dbReference>
<reference evidence="7" key="1">
    <citation type="submission" date="2022-12" db="EMBL/GenBank/DDBJ databases">
        <title>Draft genome assemblies for two species of Escallonia (Escalloniales).</title>
        <authorList>
            <person name="Chanderbali A."/>
            <person name="Dervinis C."/>
            <person name="Anghel I."/>
            <person name="Soltis D."/>
            <person name="Soltis P."/>
            <person name="Zapata F."/>
        </authorList>
    </citation>
    <scope>NUCLEOTIDE SEQUENCE</scope>
    <source>
        <strain evidence="7">UCBG92.1500</strain>
        <tissue evidence="7">Leaf</tissue>
    </source>
</reference>
<evidence type="ECO:0000259" key="6">
    <source>
        <dbReference type="PROSITE" id="PS01031"/>
    </source>
</evidence>
<sequence length="805" mass="88788">MSVRCVAHFIVRTTYLDSAEYENQEEELPLNHEVHNPFGLDALEENIGELNLQNINQIHDPPGNPLDNLEHQGELNGNLDDNSDEEDQFNNLPHIADLLAEIANLDAAQPMEIDNEMALKNEENINHLPMVAKIVLDEFAPEEIIWSEELTEVAPPDVESEDIDSAASLKDDIGMLNNHAPTTIIANHDTIPDLDLTLSLAPFLNASLGLQVSTLPLSTANLPNPISHEISNLPLSLLDSYTPIASTPKSGRFEVGSTSLYTELQTIVDATVVTTKATDWPKSVSPMGQAQPSCNWANFMLNLSKIGLEMLLHPINKSFSHPIFAGQNPSFTKPFLTQSTLESTFSLNITKTDQPLTTSLPEASNHDYNAPGISTPNNHPLSLTNVPLGNGTAILPSFISSQPNESNNPQTKSFEVSPQDLHRIHQDLVLYIPPGTKVTEAPSPSDILPTVGNSNTGHDQKPIFSSETDRQLNGTRFLALDFDSNSEDEQLQVPQGIDLIMNKEQYDKYGNSSQANSLTTGFKMDFYDTGNTTVNPLSSKSLKLSCNDPLADPPDSPACFGWYVNGETMVDCIYSAGVYFEFSPEPNPKATTGVAVENFVPPSGWTEDSICHYLLVDLPGFRREEVKLEANDQLGQIMVNGERQVNEKNMRFHQTFHLPENSDIQNISAQFEGGILSVSIPKKAIEENEEQEYVGAVGAEEESAHEERTEDEEESAHEERTEDENLDKDHDKEGNGNDNHHDQVERLNHKENFLEASKEGLKQEAANLLKRLIENLSKNKGIVITAVLAFSLGLLVSSRYQSGGM</sequence>
<protein>
    <recommendedName>
        <fullName evidence="6">SHSP domain-containing protein</fullName>
    </recommendedName>
</protein>
<keyword evidence="8" id="KW-1185">Reference proteome</keyword>
<evidence type="ECO:0000256" key="2">
    <source>
        <dbReference type="PROSITE-ProRule" id="PRU00285"/>
    </source>
</evidence>
<dbReference type="Gene3D" id="2.60.40.790">
    <property type="match status" value="1"/>
</dbReference>
<name>A0AA88R888_9ASTE</name>
<feature type="compositionally biased region" description="Acidic residues" evidence="5">
    <location>
        <begin position="699"/>
        <end position="726"/>
    </location>
</feature>
<feature type="compositionally biased region" description="Basic and acidic residues" evidence="5">
    <location>
        <begin position="727"/>
        <end position="742"/>
    </location>
</feature>
<dbReference type="Proteomes" id="UP001187471">
    <property type="component" value="Unassembled WGS sequence"/>
</dbReference>
<dbReference type="Pfam" id="PF00011">
    <property type="entry name" value="HSP20"/>
    <property type="match status" value="1"/>
</dbReference>
<keyword evidence="1" id="KW-0346">Stress response</keyword>
<evidence type="ECO:0000313" key="7">
    <source>
        <dbReference type="EMBL" id="KAK2984363.1"/>
    </source>
</evidence>
<feature type="domain" description="SHSP" evidence="6">
    <location>
        <begin position="594"/>
        <end position="700"/>
    </location>
</feature>
<evidence type="ECO:0000256" key="3">
    <source>
        <dbReference type="RuleBase" id="RU003616"/>
    </source>
</evidence>
<gene>
    <name evidence="7" type="ORF">RJ640_005379</name>
</gene>
<evidence type="ECO:0000256" key="5">
    <source>
        <dbReference type="SAM" id="MobiDB-lite"/>
    </source>
</evidence>
<keyword evidence="4" id="KW-0175">Coiled coil</keyword>
<accession>A0AA88R888</accession>
<feature type="region of interest" description="Disordered" evidence="5">
    <location>
        <begin position="690"/>
        <end position="742"/>
    </location>
</feature>
<dbReference type="InterPro" id="IPR002068">
    <property type="entry name" value="A-crystallin/Hsp20_dom"/>
</dbReference>
<dbReference type="InterPro" id="IPR031107">
    <property type="entry name" value="Small_HSP"/>
</dbReference>
<evidence type="ECO:0000256" key="1">
    <source>
        <dbReference type="ARBA" id="ARBA00023016"/>
    </source>
</evidence>
<feature type="coiled-coil region" evidence="4">
    <location>
        <begin position="744"/>
        <end position="771"/>
    </location>
</feature>
<dbReference type="CDD" id="cd06464">
    <property type="entry name" value="ACD_sHsps-like"/>
    <property type="match status" value="1"/>
</dbReference>
<organism evidence="7 8">
    <name type="scientific">Escallonia rubra</name>
    <dbReference type="NCBI Taxonomy" id="112253"/>
    <lineage>
        <taxon>Eukaryota</taxon>
        <taxon>Viridiplantae</taxon>
        <taxon>Streptophyta</taxon>
        <taxon>Embryophyta</taxon>
        <taxon>Tracheophyta</taxon>
        <taxon>Spermatophyta</taxon>
        <taxon>Magnoliopsida</taxon>
        <taxon>eudicotyledons</taxon>
        <taxon>Gunneridae</taxon>
        <taxon>Pentapetalae</taxon>
        <taxon>asterids</taxon>
        <taxon>campanulids</taxon>
        <taxon>Escalloniales</taxon>
        <taxon>Escalloniaceae</taxon>
        <taxon>Escallonia</taxon>
    </lineage>
</organism>